<proteinExistence type="predicted"/>
<protein>
    <submittedName>
        <fullName evidence="2">Uncharacterized protein</fullName>
    </submittedName>
</protein>
<reference evidence="2 3" key="1">
    <citation type="submission" date="2016-10" db="EMBL/GenBank/DDBJ databases">
        <authorList>
            <person name="de Groot N.N."/>
        </authorList>
    </citation>
    <scope>NUCLEOTIDE SEQUENCE [LARGE SCALE GENOMIC DNA]</scope>
    <source>
        <strain evidence="2 3">DSM 18978</strain>
    </source>
</reference>
<dbReference type="Proteomes" id="UP000198636">
    <property type="component" value="Unassembled WGS sequence"/>
</dbReference>
<dbReference type="EMBL" id="FMUS01000008">
    <property type="protein sequence ID" value="SCY44537.1"/>
    <property type="molecule type" value="Genomic_DNA"/>
</dbReference>
<keyword evidence="1" id="KW-0812">Transmembrane</keyword>
<organism evidence="2 3">
    <name type="scientific">Alkaliphilus peptidifermentans DSM 18978</name>
    <dbReference type="NCBI Taxonomy" id="1120976"/>
    <lineage>
        <taxon>Bacteria</taxon>
        <taxon>Bacillati</taxon>
        <taxon>Bacillota</taxon>
        <taxon>Clostridia</taxon>
        <taxon>Peptostreptococcales</taxon>
        <taxon>Natronincolaceae</taxon>
        <taxon>Alkaliphilus</taxon>
    </lineage>
</organism>
<name>A0A1G5FZL4_9FIRM</name>
<feature type="transmembrane region" description="Helical" evidence="1">
    <location>
        <begin position="51"/>
        <end position="71"/>
    </location>
</feature>
<keyword evidence="3" id="KW-1185">Reference proteome</keyword>
<feature type="transmembrane region" description="Helical" evidence="1">
    <location>
        <begin position="77"/>
        <end position="95"/>
    </location>
</feature>
<sequence>MLLILLALVSTTYIFKLLILTLQGGITFGYHRASYLCGILAYQNLFNKDIVYSDASITMMLSICIVSALSLTSISNHLVISLNIIILLFLLFTIIKNVSLNSKTLPLV</sequence>
<accession>A0A1G5FZL4</accession>
<keyword evidence="1" id="KW-0472">Membrane</keyword>
<dbReference type="STRING" id="1120976.SAMN03080606_01550"/>
<feature type="transmembrane region" description="Helical" evidence="1">
    <location>
        <begin position="6"/>
        <end position="30"/>
    </location>
</feature>
<gene>
    <name evidence="2" type="ORF">SAMN03080606_01550</name>
</gene>
<evidence type="ECO:0000313" key="3">
    <source>
        <dbReference type="Proteomes" id="UP000198636"/>
    </source>
</evidence>
<keyword evidence="1" id="KW-1133">Transmembrane helix</keyword>
<dbReference type="AlphaFoldDB" id="A0A1G5FZL4"/>
<evidence type="ECO:0000313" key="2">
    <source>
        <dbReference type="EMBL" id="SCY44537.1"/>
    </source>
</evidence>
<dbReference type="RefSeq" id="WP_091541907.1">
    <property type="nucleotide sequence ID" value="NZ_FMUS01000008.1"/>
</dbReference>
<evidence type="ECO:0000256" key="1">
    <source>
        <dbReference type="SAM" id="Phobius"/>
    </source>
</evidence>